<gene>
    <name evidence="2" type="ORF">ACA1_076430</name>
</gene>
<protein>
    <submittedName>
        <fullName evidence="2">Uncharacterized protein</fullName>
    </submittedName>
</protein>
<dbReference type="Proteomes" id="UP000011083">
    <property type="component" value="Unassembled WGS sequence"/>
</dbReference>
<evidence type="ECO:0000256" key="1">
    <source>
        <dbReference type="SAM" id="MobiDB-lite"/>
    </source>
</evidence>
<accession>L8GL44</accession>
<dbReference type="EMBL" id="KB008074">
    <property type="protein sequence ID" value="ELR13790.1"/>
    <property type="molecule type" value="Genomic_DNA"/>
</dbReference>
<dbReference type="GeneID" id="14914427"/>
<proteinExistence type="predicted"/>
<evidence type="ECO:0000313" key="3">
    <source>
        <dbReference type="Proteomes" id="UP000011083"/>
    </source>
</evidence>
<reference evidence="2 3" key="1">
    <citation type="journal article" date="2013" name="Genome Biol.">
        <title>Genome of Acanthamoeba castellanii highlights extensive lateral gene transfer and early evolution of tyrosine kinase signaling.</title>
        <authorList>
            <person name="Clarke M."/>
            <person name="Lohan A.J."/>
            <person name="Liu B."/>
            <person name="Lagkouvardos I."/>
            <person name="Roy S."/>
            <person name="Zafar N."/>
            <person name="Bertelli C."/>
            <person name="Schilde C."/>
            <person name="Kianianmomeni A."/>
            <person name="Burglin T.R."/>
            <person name="Frech C."/>
            <person name="Turcotte B."/>
            <person name="Kopec K.O."/>
            <person name="Synnott J.M."/>
            <person name="Choo C."/>
            <person name="Paponov I."/>
            <person name="Finkler A."/>
            <person name="Soon Heng Tan C."/>
            <person name="Hutchins A.P."/>
            <person name="Weinmeier T."/>
            <person name="Rattei T."/>
            <person name="Chu J.S."/>
            <person name="Gimenez G."/>
            <person name="Irimia M."/>
            <person name="Rigden D.J."/>
            <person name="Fitzpatrick D.A."/>
            <person name="Lorenzo-Morales J."/>
            <person name="Bateman A."/>
            <person name="Chiu C.H."/>
            <person name="Tang P."/>
            <person name="Hegemann P."/>
            <person name="Fromm H."/>
            <person name="Raoult D."/>
            <person name="Greub G."/>
            <person name="Miranda-Saavedra D."/>
            <person name="Chen N."/>
            <person name="Nash P."/>
            <person name="Ginger M.L."/>
            <person name="Horn M."/>
            <person name="Schaap P."/>
            <person name="Caler L."/>
            <person name="Loftus B."/>
        </authorList>
    </citation>
    <scope>NUCLEOTIDE SEQUENCE [LARGE SCALE GENOMIC DNA]</scope>
    <source>
        <strain evidence="2 3">Neff</strain>
    </source>
</reference>
<dbReference type="STRING" id="1257118.L8GL44"/>
<dbReference type="KEGG" id="acan:ACA1_076430"/>
<dbReference type="PANTHER" id="PTHR34776">
    <property type="entry name" value="F17F16.3 PROTEIN"/>
    <property type="match status" value="1"/>
</dbReference>
<feature type="region of interest" description="Disordered" evidence="1">
    <location>
        <begin position="165"/>
        <end position="185"/>
    </location>
</feature>
<dbReference type="PANTHER" id="PTHR34776:SF1">
    <property type="entry name" value="F17F16.3 PROTEIN"/>
    <property type="match status" value="1"/>
</dbReference>
<organism evidence="2 3">
    <name type="scientific">Acanthamoeba castellanii (strain ATCC 30010 / Neff)</name>
    <dbReference type="NCBI Taxonomy" id="1257118"/>
    <lineage>
        <taxon>Eukaryota</taxon>
        <taxon>Amoebozoa</taxon>
        <taxon>Discosea</taxon>
        <taxon>Longamoebia</taxon>
        <taxon>Centramoebida</taxon>
        <taxon>Acanthamoebidae</taxon>
        <taxon>Acanthamoeba</taxon>
    </lineage>
</organism>
<sequence>MLQRGIGRVGRVASQQRVLAWVPSRCYTPHRLHKHQHSREHHKKDTQNQHGHTAILETGLVYFFYRPKARLENDPYRLPHDLDDVSRLYVLLSPKGEDPVAPKQWVKLTKEGPSPAAVINQETLPLHKRLLVIPRKKLPDIDQHERLLGVVAKVGNLHDVRKVLEEGDGTKKSTTDVGSGGGQKRQLVPEVRAVGEGVYGIVEHERHTHLAFVLELPHEPGEVQRCFNIPKEGSYHIVVRNPVLKPPTDELPPAPHVGEDRRARDLAAAVERDVQAYLGGLAPLPEEPAESPPPAPTTTTFVPVNPPTLLDEEGAQVILVGAAARLDQELGRAGRVLQGVEEVDERYFLRSDSKPFEELHLHKRLHSSAPPLSSGEWA</sequence>
<evidence type="ECO:0000313" key="2">
    <source>
        <dbReference type="EMBL" id="ELR13790.1"/>
    </source>
</evidence>
<dbReference type="OrthoDB" id="1028014at2759"/>
<dbReference type="AlphaFoldDB" id="L8GL44"/>
<dbReference type="VEuPathDB" id="AmoebaDB:ACA1_076430"/>
<keyword evidence="3" id="KW-1185">Reference proteome</keyword>
<feature type="compositionally biased region" description="Basic and acidic residues" evidence="1">
    <location>
        <begin position="165"/>
        <end position="174"/>
    </location>
</feature>
<name>L8GL44_ACACF</name>
<dbReference type="RefSeq" id="XP_004335803.1">
    <property type="nucleotide sequence ID" value="XM_004335755.1"/>
</dbReference>